<protein>
    <submittedName>
        <fullName evidence="2">Uncharacterized protein</fullName>
    </submittedName>
</protein>
<evidence type="ECO:0000313" key="3">
    <source>
        <dbReference type="Proteomes" id="UP000800094"/>
    </source>
</evidence>
<dbReference type="EMBL" id="ML987194">
    <property type="protein sequence ID" value="KAF2250231.1"/>
    <property type="molecule type" value="Genomic_DNA"/>
</dbReference>
<feature type="compositionally biased region" description="Low complexity" evidence="1">
    <location>
        <begin position="85"/>
        <end position="96"/>
    </location>
</feature>
<dbReference type="GeneID" id="54575061"/>
<dbReference type="RefSeq" id="XP_033685235.1">
    <property type="nucleotide sequence ID" value="XM_033821731.1"/>
</dbReference>
<accession>A0A6A6IIJ4</accession>
<gene>
    <name evidence="2" type="ORF">BU26DRAFT_297369</name>
</gene>
<feature type="region of interest" description="Disordered" evidence="1">
    <location>
        <begin position="85"/>
        <end position="107"/>
    </location>
</feature>
<reference evidence="2" key="1">
    <citation type="journal article" date="2020" name="Stud. Mycol.">
        <title>101 Dothideomycetes genomes: a test case for predicting lifestyles and emergence of pathogens.</title>
        <authorList>
            <person name="Haridas S."/>
            <person name="Albert R."/>
            <person name="Binder M."/>
            <person name="Bloem J."/>
            <person name="Labutti K."/>
            <person name="Salamov A."/>
            <person name="Andreopoulos B."/>
            <person name="Baker S."/>
            <person name="Barry K."/>
            <person name="Bills G."/>
            <person name="Bluhm B."/>
            <person name="Cannon C."/>
            <person name="Castanera R."/>
            <person name="Culley D."/>
            <person name="Daum C."/>
            <person name="Ezra D."/>
            <person name="Gonzalez J."/>
            <person name="Henrissat B."/>
            <person name="Kuo A."/>
            <person name="Liang C."/>
            <person name="Lipzen A."/>
            <person name="Lutzoni F."/>
            <person name="Magnuson J."/>
            <person name="Mondo S."/>
            <person name="Nolan M."/>
            <person name="Ohm R."/>
            <person name="Pangilinan J."/>
            <person name="Park H.-J."/>
            <person name="Ramirez L."/>
            <person name="Alfaro M."/>
            <person name="Sun H."/>
            <person name="Tritt A."/>
            <person name="Yoshinaga Y."/>
            <person name="Zwiers L.-H."/>
            <person name="Turgeon B."/>
            <person name="Goodwin S."/>
            <person name="Spatafora J."/>
            <person name="Crous P."/>
            <person name="Grigoriev I."/>
        </authorList>
    </citation>
    <scope>NUCLEOTIDE SEQUENCE</scope>
    <source>
        <strain evidence="2">CBS 122368</strain>
    </source>
</reference>
<evidence type="ECO:0000256" key="1">
    <source>
        <dbReference type="SAM" id="MobiDB-lite"/>
    </source>
</evidence>
<dbReference type="AlphaFoldDB" id="A0A6A6IIJ4"/>
<keyword evidence="3" id="KW-1185">Reference proteome</keyword>
<dbReference type="Proteomes" id="UP000800094">
    <property type="component" value="Unassembled WGS sequence"/>
</dbReference>
<sequence>MYPSSPASSWRCQLRERATSSSSLFEHCSLFTSPLPPAPVLRKASRQAYLPRLVFSKGTTLEPWKVCYFRLAAWLGRYSSLRPRLQAQQQQKQPDAQHFRPHMKRAI</sequence>
<organism evidence="2 3">
    <name type="scientific">Trematosphaeria pertusa</name>
    <dbReference type="NCBI Taxonomy" id="390896"/>
    <lineage>
        <taxon>Eukaryota</taxon>
        <taxon>Fungi</taxon>
        <taxon>Dikarya</taxon>
        <taxon>Ascomycota</taxon>
        <taxon>Pezizomycotina</taxon>
        <taxon>Dothideomycetes</taxon>
        <taxon>Pleosporomycetidae</taxon>
        <taxon>Pleosporales</taxon>
        <taxon>Massarineae</taxon>
        <taxon>Trematosphaeriaceae</taxon>
        <taxon>Trematosphaeria</taxon>
    </lineage>
</organism>
<proteinExistence type="predicted"/>
<evidence type="ECO:0000313" key="2">
    <source>
        <dbReference type="EMBL" id="KAF2250231.1"/>
    </source>
</evidence>
<name>A0A6A6IIJ4_9PLEO</name>